<feature type="transmembrane region" description="Helical" evidence="1">
    <location>
        <begin position="118"/>
        <end position="136"/>
    </location>
</feature>
<dbReference type="EMBL" id="MN739660">
    <property type="protein sequence ID" value="QHT18859.1"/>
    <property type="molecule type" value="Genomic_DNA"/>
</dbReference>
<evidence type="ECO:0000313" key="2">
    <source>
        <dbReference type="EMBL" id="QHT18859.1"/>
    </source>
</evidence>
<name>A0A6C0DS59_9ZZZZ</name>
<keyword evidence="1" id="KW-1133">Transmembrane helix</keyword>
<protein>
    <submittedName>
        <fullName evidence="2">Uncharacterized protein</fullName>
    </submittedName>
</protein>
<keyword evidence="1" id="KW-0472">Membrane</keyword>
<accession>A0A6C0DS59</accession>
<evidence type="ECO:0000256" key="1">
    <source>
        <dbReference type="SAM" id="Phobius"/>
    </source>
</evidence>
<reference evidence="2" key="1">
    <citation type="journal article" date="2020" name="Nature">
        <title>Giant virus diversity and host interactions through global metagenomics.</title>
        <authorList>
            <person name="Schulz F."/>
            <person name="Roux S."/>
            <person name="Paez-Espino D."/>
            <person name="Jungbluth S."/>
            <person name="Walsh D.A."/>
            <person name="Denef V.J."/>
            <person name="McMahon K.D."/>
            <person name="Konstantinidis K.T."/>
            <person name="Eloe-Fadrosh E.A."/>
            <person name="Kyrpides N.C."/>
            <person name="Woyke T."/>
        </authorList>
    </citation>
    <scope>NUCLEOTIDE SEQUENCE</scope>
    <source>
        <strain evidence="2">GVMAG-M-3300023174-49</strain>
    </source>
</reference>
<proteinExistence type="predicted"/>
<organism evidence="2">
    <name type="scientific">viral metagenome</name>
    <dbReference type="NCBI Taxonomy" id="1070528"/>
    <lineage>
        <taxon>unclassified sequences</taxon>
        <taxon>metagenomes</taxon>
        <taxon>organismal metagenomes</taxon>
    </lineage>
</organism>
<keyword evidence="1" id="KW-0812">Transmembrane</keyword>
<sequence length="141" mass="15907">MDVPSLQYNSYSDIDIINGLLNKGLTQQQYHGENNHLGNTIVKPTVINNHILPFNNSQDDVVGDYGQIIPIDEPEKQSTPIDKLLDSNKKKYVNSNGTNGTIEMNEFNSFVEVLTNDYIGSFYFASLTVIGLYILFKMIKK</sequence>
<dbReference type="AlphaFoldDB" id="A0A6C0DS59"/>